<dbReference type="GO" id="GO:0044718">
    <property type="term" value="P:siderophore transmembrane transport"/>
    <property type="evidence" value="ECO:0007669"/>
    <property type="project" value="TreeGrafter"/>
</dbReference>
<protein>
    <recommendedName>
        <fullName evidence="2">TonB-dependent receptor plug domain-containing protein</fullName>
    </recommendedName>
</protein>
<organism evidence="3">
    <name type="scientific">marine metagenome</name>
    <dbReference type="NCBI Taxonomy" id="408172"/>
    <lineage>
        <taxon>unclassified sequences</taxon>
        <taxon>metagenomes</taxon>
        <taxon>ecological metagenomes</taxon>
    </lineage>
</organism>
<dbReference type="EMBL" id="UINC01039519">
    <property type="protein sequence ID" value="SVB38124.1"/>
    <property type="molecule type" value="Genomic_DNA"/>
</dbReference>
<dbReference type="PANTHER" id="PTHR30069:SF29">
    <property type="entry name" value="HEMOGLOBIN AND HEMOGLOBIN-HAPTOGLOBIN-BINDING PROTEIN 1-RELATED"/>
    <property type="match status" value="1"/>
</dbReference>
<dbReference type="InterPro" id="IPR037066">
    <property type="entry name" value="Plug_dom_sf"/>
</dbReference>
<feature type="domain" description="TonB-dependent receptor plug" evidence="2">
    <location>
        <begin position="144"/>
        <end position="231"/>
    </location>
</feature>
<dbReference type="InterPro" id="IPR008969">
    <property type="entry name" value="CarboxyPept-like_regulatory"/>
</dbReference>
<dbReference type="InterPro" id="IPR012910">
    <property type="entry name" value="Plug_dom"/>
</dbReference>
<evidence type="ECO:0000313" key="3">
    <source>
        <dbReference type="EMBL" id="SVB38124.1"/>
    </source>
</evidence>
<dbReference type="SUPFAM" id="SSF49464">
    <property type="entry name" value="Carboxypeptidase regulatory domain-like"/>
    <property type="match status" value="1"/>
</dbReference>
<name>A0A382DJF2_9ZZZZ</name>
<reference evidence="3" key="1">
    <citation type="submission" date="2018-05" db="EMBL/GenBank/DDBJ databases">
        <authorList>
            <person name="Lanie J.A."/>
            <person name="Ng W.-L."/>
            <person name="Kazmierczak K.M."/>
            <person name="Andrzejewski T.M."/>
            <person name="Davidsen T.M."/>
            <person name="Wayne K.J."/>
            <person name="Tettelin H."/>
            <person name="Glass J.I."/>
            <person name="Rusch D."/>
            <person name="Podicherti R."/>
            <person name="Tsui H.-C.T."/>
            <person name="Winkler M.E."/>
        </authorList>
    </citation>
    <scope>NUCLEOTIDE SEQUENCE</scope>
</reference>
<accession>A0A382DJF2</accession>
<dbReference type="Gene3D" id="2.60.40.1120">
    <property type="entry name" value="Carboxypeptidase-like, regulatory domain"/>
    <property type="match status" value="1"/>
</dbReference>
<evidence type="ECO:0000256" key="1">
    <source>
        <dbReference type="ARBA" id="ARBA00022729"/>
    </source>
</evidence>
<evidence type="ECO:0000259" key="2">
    <source>
        <dbReference type="Pfam" id="PF07715"/>
    </source>
</evidence>
<dbReference type="InterPro" id="IPR039426">
    <property type="entry name" value="TonB-dep_rcpt-like"/>
</dbReference>
<dbReference type="PROSITE" id="PS52016">
    <property type="entry name" value="TONB_DEPENDENT_REC_3"/>
    <property type="match status" value="1"/>
</dbReference>
<dbReference type="PANTHER" id="PTHR30069">
    <property type="entry name" value="TONB-DEPENDENT OUTER MEMBRANE RECEPTOR"/>
    <property type="match status" value="1"/>
</dbReference>
<dbReference type="GO" id="GO:0015344">
    <property type="term" value="F:siderophore uptake transmembrane transporter activity"/>
    <property type="evidence" value="ECO:0007669"/>
    <property type="project" value="TreeGrafter"/>
</dbReference>
<proteinExistence type="predicted"/>
<dbReference type="Pfam" id="PF07715">
    <property type="entry name" value="Plug"/>
    <property type="match status" value="1"/>
</dbReference>
<feature type="non-terminal residue" evidence="3">
    <location>
        <position position="326"/>
    </location>
</feature>
<keyword evidence="1" id="KW-0732">Signal</keyword>
<gene>
    <name evidence="3" type="ORF">METZ01_LOCUS190978</name>
</gene>
<dbReference type="Pfam" id="PF13620">
    <property type="entry name" value="CarboxypepD_reg"/>
    <property type="match status" value="1"/>
</dbReference>
<sequence>MNNKRTFLKILFLLCVGFSQNKDMENNSGITGIVIQLDSEKPIQFAAAALVRTQDEEIESGKLTDENGFFSLKAVPAGKYHIEVDFIGFLPFIGKPFQYDPSVKPDIDMGQIPLQLKALEADLIEVNAERSLYVATVDKKVYVIDQLKTTSGGTCCDVMKKVPSLDLGPNGEISLRGSENVAVLVNGKRAGILGDERKSCAVSVPIPAAMIDRVEIITSPSAEYDPDGMTGIVNIILKEDKVSGYNGDLSINAGSTNKLNLGSTLSYRNNKLHLFSKFSTEMLEQRGNGYRIINAEDREDYRNVKDNELYFINLGSKYDMSDRMLF</sequence>
<dbReference type="AlphaFoldDB" id="A0A382DJF2"/>
<dbReference type="Gene3D" id="2.170.130.10">
    <property type="entry name" value="TonB-dependent receptor, plug domain"/>
    <property type="match status" value="1"/>
</dbReference>
<dbReference type="SUPFAM" id="SSF56935">
    <property type="entry name" value="Porins"/>
    <property type="match status" value="1"/>
</dbReference>